<evidence type="ECO:0000313" key="2">
    <source>
        <dbReference type="Proteomes" id="UP001579974"/>
    </source>
</evidence>
<comment type="caution">
    <text evidence="1">The sequence shown here is derived from an EMBL/GenBank/DDBJ whole genome shotgun (WGS) entry which is preliminary data.</text>
</comment>
<evidence type="ECO:0008006" key="3">
    <source>
        <dbReference type="Google" id="ProtNLM"/>
    </source>
</evidence>
<dbReference type="RefSeq" id="WP_268008797.1">
    <property type="nucleotide sequence ID" value="NZ_BSUT01000003.1"/>
</dbReference>
<dbReference type="SUPFAM" id="SSF47406">
    <property type="entry name" value="SinR repressor dimerisation domain-like"/>
    <property type="match status" value="1"/>
</dbReference>
<keyword evidence="2" id="KW-1185">Reference proteome</keyword>
<gene>
    <name evidence="1" type="ORF">KKP3000_002612</name>
</gene>
<dbReference type="InterPro" id="IPR036281">
    <property type="entry name" value="SinR/SinI_dimer_dom_sf"/>
</dbReference>
<reference evidence="1 2" key="1">
    <citation type="journal article" date="2024" name="Int. J. Mol. Sci.">
        <title>Exploration of Alicyclobacillus spp. Genome in Search of Antibiotic Resistance.</title>
        <authorList>
            <person name="Bucka-Kolendo J."/>
            <person name="Kiousi D.E."/>
            <person name="Dekowska A."/>
            <person name="Mikolajczuk-Szczyrba A."/>
            <person name="Karadedos D.M."/>
            <person name="Michael P."/>
            <person name="Galanis A."/>
            <person name="Sokolowska B."/>
        </authorList>
    </citation>
    <scope>NUCLEOTIDE SEQUENCE [LARGE SCALE GENOMIC DNA]</scope>
    <source>
        <strain evidence="1 2">KKP 3000</strain>
    </source>
</reference>
<dbReference type="Proteomes" id="UP001579974">
    <property type="component" value="Unassembled WGS sequence"/>
</dbReference>
<name>A0ABV5AL53_9BACL</name>
<protein>
    <recommendedName>
        <fullName evidence="3">Sin domain-containing protein</fullName>
    </recommendedName>
</protein>
<accession>A0ABV5AL53</accession>
<organism evidence="1 2">
    <name type="scientific">Alicyclobacillus fastidiosus</name>
    <dbReference type="NCBI Taxonomy" id="392011"/>
    <lineage>
        <taxon>Bacteria</taxon>
        <taxon>Bacillati</taxon>
        <taxon>Bacillota</taxon>
        <taxon>Bacilli</taxon>
        <taxon>Bacillales</taxon>
        <taxon>Alicyclobacillaceae</taxon>
        <taxon>Alicyclobacillus</taxon>
    </lineage>
</organism>
<proteinExistence type="predicted"/>
<dbReference type="EMBL" id="JBDXSU010000035">
    <property type="protein sequence ID" value="MFB5193016.1"/>
    <property type="molecule type" value="Genomic_DNA"/>
</dbReference>
<sequence length="65" mass="7562">MNDKQMDAWWGEQARMAAQEGILSEEESREWLELARVAMESDVTKEQFRAFLESEAQKIGKVIKT</sequence>
<evidence type="ECO:0000313" key="1">
    <source>
        <dbReference type="EMBL" id="MFB5193016.1"/>
    </source>
</evidence>